<evidence type="ECO:0000256" key="6">
    <source>
        <dbReference type="SAM" id="MobiDB-lite"/>
    </source>
</evidence>
<dbReference type="GO" id="GO:0005874">
    <property type="term" value="C:microtubule"/>
    <property type="evidence" value="ECO:0007669"/>
    <property type="project" value="UniProtKB-KW"/>
</dbReference>
<dbReference type="InterPro" id="IPR007259">
    <property type="entry name" value="GCP"/>
</dbReference>
<keyword evidence="2 5" id="KW-0963">Cytoplasm</keyword>
<dbReference type="InterPro" id="IPR042241">
    <property type="entry name" value="GCP_C_sf"/>
</dbReference>
<dbReference type="VEuPathDB" id="FungiDB:PMAA_068120"/>
<dbReference type="PANTHER" id="PTHR19302:SF70">
    <property type="entry name" value="GAMMA-TUBULIN COMPLEX COMPONENT 6"/>
    <property type="match status" value="1"/>
</dbReference>
<dbReference type="Gene3D" id="1.20.120.1900">
    <property type="entry name" value="Gamma-tubulin complex, C-terminal domain"/>
    <property type="match status" value="1"/>
</dbReference>
<dbReference type="EMBL" id="DS995900">
    <property type="protein sequence ID" value="EEA25716.1"/>
    <property type="molecule type" value="Genomic_DNA"/>
</dbReference>
<dbReference type="PANTHER" id="PTHR19302">
    <property type="entry name" value="GAMMA TUBULIN COMPLEX PROTEIN"/>
    <property type="match status" value="1"/>
</dbReference>
<comment type="subcellular location">
    <subcellularLocation>
        <location evidence="5">Cytoplasm</location>
        <location evidence="5">Cytoskeleton</location>
        <location evidence="5">Microtubule organizing center</location>
    </subcellularLocation>
</comment>
<evidence type="ECO:0000256" key="5">
    <source>
        <dbReference type="RuleBase" id="RU363050"/>
    </source>
</evidence>
<evidence type="ECO:0000256" key="4">
    <source>
        <dbReference type="ARBA" id="ARBA00023212"/>
    </source>
</evidence>
<feature type="region of interest" description="Disordered" evidence="6">
    <location>
        <begin position="485"/>
        <end position="508"/>
    </location>
</feature>
<dbReference type="Pfam" id="PF04130">
    <property type="entry name" value="GCP_C_terminal"/>
    <property type="match status" value="1"/>
</dbReference>
<evidence type="ECO:0000256" key="1">
    <source>
        <dbReference type="ARBA" id="ARBA00010337"/>
    </source>
</evidence>
<organism evidence="9 10">
    <name type="scientific">Talaromyces marneffei (strain ATCC 18224 / CBS 334.59 / QM 7333)</name>
    <name type="common">Penicillium marneffei</name>
    <dbReference type="NCBI Taxonomy" id="441960"/>
    <lineage>
        <taxon>Eukaryota</taxon>
        <taxon>Fungi</taxon>
        <taxon>Dikarya</taxon>
        <taxon>Ascomycota</taxon>
        <taxon>Pezizomycotina</taxon>
        <taxon>Eurotiomycetes</taxon>
        <taxon>Eurotiomycetidae</taxon>
        <taxon>Eurotiales</taxon>
        <taxon>Trichocomaceae</taxon>
        <taxon>Talaromyces</taxon>
        <taxon>Talaromyces sect. Talaromyces</taxon>
    </lineage>
</organism>
<keyword evidence="10" id="KW-1185">Reference proteome</keyword>
<feature type="region of interest" description="Disordered" evidence="6">
    <location>
        <begin position="86"/>
        <end position="110"/>
    </location>
</feature>
<dbReference type="GO" id="GO:0051011">
    <property type="term" value="F:microtubule minus-end binding"/>
    <property type="evidence" value="ECO:0007669"/>
    <property type="project" value="TreeGrafter"/>
</dbReference>
<feature type="domain" description="Gamma tubulin complex component protein N-terminal" evidence="8">
    <location>
        <begin position="186"/>
        <end position="601"/>
    </location>
</feature>
<dbReference type="GO" id="GO:0051225">
    <property type="term" value="P:spindle assembly"/>
    <property type="evidence" value="ECO:0007669"/>
    <property type="project" value="TreeGrafter"/>
</dbReference>
<dbReference type="GO" id="GO:0000278">
    <property type="term" value="P:mitotic cell cycle"/>
    <property type="evidence" value="ECO:0007669"/>
    <property type="project" value="TreeGrafter"/>
</dbReference>
<dbReference type="HOGENOM" id="CLU_006331_0_0_1"/>
<proteinExistence type="inferred from homology"/>
<evidence type="ECO:0000256" key="3">
    <source>
        <dbReference type="ARBA" id="ARBA00022701"/>
    </source>
</evidence>
<dbReference type="GO" id="GO:0043015">
    <property type="term" value="F:gamma-tubulin binding"/>
    <property type="evidence" value="ECO:0007669"/>
    <property type="project" value="InterPro"/>
</dbReference>
<dbReference type="GO" id="GO:0007020">
    <property type="term" value="P:microtubule nucleation"/>
    <property type="evidence" value="ECO:0007669"/>
    <property type="project" value="InterPro"/>
</dbReference>
<evidence type="ECO:0000259" key="8">
    <source>
        <dbReference type="Pfam" id="PF17681"/>
    </source>
</evidence>
<dbReference type="OrthoDB" id="775571at2759"/>
<dbReference type="FunFam" id="1.20.120.1900:FF:000013">
    <property type="entry name" value="Spindle pole body component"/>
    <property type="match status" value="1"/>
</dbReference>
<dbReference type="Pfam" id="PF17681">
    <property type="entry name" value="GCP_N_terminal"/>
    <property type="match status" value="1"/>
</dbReference>
<feature type="compositionally biased region" description="Polar residues" evidence="6">
    <location>
        <begin position="485"/>
        <end position="494"/>
    </location>
</feature>
<dbReference type="GO" id="GO:0051321">
    <property type="term" value="P:meiotic cell cycle"/>
    <property type="evidence" value="ECO:0007669"/>
    <property type="project" value="TreeGrafter"/>
</dbReference>
<evidence type="ECO:0000313" key="9">
    <source>
        <dbReference type="EMBL" id="EEA25716.1"/>
    </source>
</evidence>
<accession>B6QCR2</accession>
<dbReference type="GO" id="GO:0000930">
    <property type="term" value="C:gamma-tubulin complex"/>
    <property type="evidence" value="ECO:0007669"/>
    <property type="project" value="UniProtKB-ARBA"/>
</dbReference>
<gene>
    <name evidence="9" type="ORF">PMAA_068120</name>
</gene>
<dbReference type="GO" id="GO:0005816">
    <property type="term" value="C:spindle pole body"/>
    <property type="evidence" value="ECO:0007669"/>
    <property type="project" value="UniProtKB-ARBA"/>
</dbReference>
<evidence type="ECO:0000313" key="10">
    <source>
        <dbReference type="Proteomes" id="UP000001294"/>
    </source>
</evidence>
<feature type="compositionally biased region" description="Basic and acidic residues" evidence="6">
    <location>
        <begin position="498"/>
        <end position="508"/>
    </location>
</feature>
<keyword evidence="3 5" id="KW-0493">Microtubule</keyword>
<name>B6QCR2_TALMQ</name>
<evidence type="ECO:0000259" key="7">
    <source>
        <dbReference type="Pfam" id="PF04130"/>
    </source>
</evidence>
<dbReference type="STRING" id="441960.B6QCR2"/>
<dbReference type="InterPro" id="IPR041470">
    <property type="entry name" value="GCP_N"/>
</dbReference>
<dbReference type="PhylomeDB" id="B6QCR2"/>
<sequence>MVEVGKMEARDDIEDPFKLKDLWWQTSSFALESLPPLESVHLESAISDIPNGLFSSALYNFDKNQSLLYEINVFGTDNTENLSLELPDAAQSTTDDDKTDTTSSIEEQEQDSPWNIDSLLKYLHEAPKDGPKLASWDGFLDRNYKEPASAYLSEFGNRGFDAALSHQATVSGLENAGRIMRSSVFLDCLIRLGLGWNSMLFHYNEQKRVFEKSIQDIRITGLSLAALNGMISDISRCGTDVQRMRKFVRANPSVSEQPSALSSLASAISVLLYSLEKQLSGHLRVDVSLIQVHNLFQKCGHLVSTLVDIITAAETARSESDIISVLLAKSEDHEQRVPWLANTLYELIQRCTKPWLSSVETWIGLKSEKFLLGQEQSMSRSFVEVDQSQNLANTALRPAIVDYIYHPEFVPSSLPAEQAHLLFETGKTLRLLKKNQPDHPISRADVVEAAEAPSLTCAFNWAHIEQIQRRANEYESRLRREITRYNNGDTSRSRPGTRHGEAEPTEKGLYADDVADNNFELINLDDGKHVTGLLAGDAHMESDRLYQDAEESEFFSPHTLIQNDTAFGPPLGSVLYLSLAPTLAVQAKLVDFSCLHLLFKKHKLRYHLTLQWRFQLLGDGTFTSRLSHSLFDPEMTSGERKSGVARGGFHTGLRLGNRDTWPPASSELRLVLMGLLSDCYDAGENDTFLSEQPETKEKELPGNLSFAIRDLTGNELIKCKDPNAIEALDFLRMQYKPSTTIESVITPKSLEKYDQLFRYLLRLLRVVSVVNGLIRDSTARTSLSGDTHNIFQQFRIETHHFIHALNDYIFQVAIGTNWHRFEDTLRSIESCIDSDDIDGTIDIAGSLHRLRKYHEDVLDQILFSVFLVDPKDPKSQSRRSAPLKQVNKILEEIFGTILAFMPLSRLDGEHGIRSQNEKTVYRLYVTFRRDVGKLMRFLRGLDGKRAGLAASKASVSGSARGMSARGTSSIYEYLLLRLDMKQYY</sequence>
<dbReference type="InterPro" id="IPR040457">
    <property type="entry name" value="GCP_C"/>
</dbReference>
<evidence type="ECO:0000256" key="2">
    <source>
        <dbReference type="ARBA" id="ARBA00022490"/>
    </source>
</evidence>
<feature type="domain" description="Gamma tubulin complex component C-terminal" evidence="7">
    <location>
        <begin position="604"/>
        <end position="984"/>
    </location>
</feature>
<protein>
    <recommendedName>
        <fullName evidence="5">Spindle pole body component</fullName>
    </recommendedName>
</protein>
<dbReference type="Proteomes" id="UP000001294">
    <property type="component" value="Unassembled WGS sequence"/>
</dbReference>
<comment type="similarity">
    <text evidence="1 5">Belongs to the TUBGCP family.</text>
</comment>
<dbReference type="GO" id="GO:0031122">
    <property type="term" value="P:cytoplasmic microtubule organization"/>
    <property type="evidence" value="ECO:0007669"/>
    <property type="project" value="TreeGrafter"/>
</dbReference>
<reference evidence="10" key="1">
    <citation type="journal article" date="2015" name="Genome Announc.">
        <title>Genome sequence of the AIDS-associated pathogen Penicillium marneffei (ATCC18224) and its near taxonomic relative Talaromyces stipitatus (ATCC10500).</title>
        <authorList>
            <person name="Nierman W.C."/>
            <person name="Fedorova-Abrams N.D."/>
            <person name="Andrianopoulos A."/>
        </authorList>
    </citation>
    <scope>NUCLEOTIDE SEQUENCE [LARGE SCALE GENOMIC DNA]</scope>
    <source>
        <strain evidence="10">ATCC 18224 / CBS 334.59 / QM 7333</strain>
    </source>
</reference>
<dbReference type="AlphaFoldDB" id="B6QCR2"/>
<keyword evidence="4 5" id="KW-0206">Cytoskeleton</keyword>
<dbReference type="GO" id="GO:0000922">
    <property type="term" value="C:spindle pole"/>
    <property type="evidence" value="ECO:0007669"/>
    <property type="project" value="InterPro"/>
</dbReference>